<comment type="caution">
    <text evidence="1">The sequence shown here is derived from an EMBL/GenBank/DDBJ whole genome shotgun (WGS) entry which is preliminary data.</text>
</comment>
<dbReference type="PANTHER" id="PTHR12048:SF0">
    <property type="entry name" value="CCAAT_ENHANCER-BINDING PROTEIN ZETA"/>
    <property type="match status" value="1"/>
</dbReference>
<dbReference type="EMBL" id="VEPZ02000934">
    <property type="protein sequence ID" value="KAE8710049.1"/>
    <property type="molecule type" value="Genomic_DNA"/>
</dbReference>
<evidence type="ECO:0000313" key="1">
    <source>
        <dbReference type="EMBL" id="KAE8710049.1"/>
    </source>
</evidence>
<sequence length="99" mass="11082">MPQSAWYEDESELENKVFGEEGKGEKVVDVRNVEELKKLVEKKMELGGRLMCQYAKDYESSKGMSGDMKMVLASQMLGTTANKVYAFSFLVADNPVANC</sequence>
<dbReference type="Proteomes" id="UP000436088">
    <property type="component" value="Unassembled WGS sequence"/>
</dbReference>
<dbReference type="GO" id="GO:0005634">
    <property type="term" value="C:nucleus"/>
    <property type="evidence" value="ECO:0007669"/>
    <property type="project" value="TreeGrafter"/>
</dbReference>
<reference evidence="1" key="1">
    <citation type="submission" date="2019-09" db="EMBL/GenBank/DDBJ databases">
        <title>Draft genome information of white flower Hibiscus syriacus.</title>
        <authorList>
            <person name="Kim Y.-M."/>
        </authorList>
    </citation>
    <scope>NUCLEOTIDE SEQUENCE [LARGE SCALE GENOMIC DNA]</scope>
    <source>
        <strain evidence="1">YM2019G1</strain>
    </source>
</reference>
<dbReference type="InterPro" id="IPR040155">
    <property type="entry name" value="CEBPZ/Mak21-like"/>
</dbReference>
<gene>
    <name evidence="1" type="ORF">F3Y22_tig00110328pilonHSYRG01167</name>
</gene>
<proteinExistence type="predicted"/>
<dbReference type="AlphaFoldDB" id="A0A6A3B4S1"/>
<accession>A0A6A3B4S1</accession>
<protein>
    <submittedName>
        <fullName evidence="1">Uncharacterized protein</fullName>
    </submittedName>
</protein>
<evidence type="ECO:0000313" key="2">
    <source>
        <dbReference type="Proteomes" id="UP000436088"/>
    </source>
</evidence>
<dbReference type="PANTHER" id="PTHR12048">
    <property type="entry name" value="CCAAT-BINDING FACTOR-RELATED"/>
    <property type="match status" value="1"/>
</dbReference>
<name>A0A6A3B4S1_HIBSY</name>
<keyword evidence="2" id="KW-1185">Reference proteome</keyword>
<organism evidence="1 2">
    <name type="scientific">Hibiscus syriacus</name>
    <name type="common">Rose of Sharon</name>
    <dbReference type="NCBI Taxonomy" id="106335"/>
    <lineage>
        <taxon>Eukaryota</taxon>
        <taxon>Viridiplantae</taxon>
        <taxon>Streptophyta</taxon>
        <taxon>Embryophyta</taxon>
        <taxon>Tracheophyta</taxon>
        <taxon>Spermatophyta</taxon>
        <taxon>Magnoliopsida</taxon>
        <taxon>eudicotyledons</taxon>
        <taxon>Gunneridae</taxon>
        <taxon>Pentapetalae</taxon>
        <taxon>rosids</taxon>
        <taxon>malvids</taxon>
        <taxon>Malvales</taxon>
        <taxon>Malvaceae</taxon>
        <taxon>Malvoideae</taxon>
        <taxon>Hibiscus</taxon>
    </lineage>
</organism>